<keyword evidence="2" id="KW-0732">Signal</keyword>
<protein>
    <submittedName>
        <fullName evidence="3">Uncharacterized protein</fullName>
    </submittedName>
</protein>
<dbReference type="RefSeq" id="WP_256763415.1">
    <property type="nucleotide sequence ID" value="NZ_JANIGO010000001.1"/>
</dbReference>
<organism evidence="3 4">
    <name type="scientific">Limnobacter humi</name>
    <dbReference type="NCBI Taxonomy" id="1778671"/>
    <lineage>
        <taxon>Bacteria</taxon>
        <taxon>Pseudomonadati</taxon>
        <taxon>Pseudomonadota</taxon>
        <taxon>Betaproteobacteria</taxon>
        <taxon>Burkholderiales</taxon>
        <taxon>Burkholderiaceae</taxon>
        <taxon>Limnobacter</taxon>
    </lineage>
</organism>
<feature type="compositionally biased region" description="Polar residues" evidence="1">
    <location>
        <begin position="85"/>
        <end position="96"/>
    </location>
</feature>
<reference evidence="3 4" key="1">
    <citation type="submission" date="2022-07" db="EMBL/GenBank/DDBJ databases">
        <authorList>
            <person name="Xamxidin M."/>
            <person name="Wu M."/>
        </authorList>
    </citation>
    <scope>NUCLEOTIDE SEQUENCE [LARGE SCALE GENOMIC DNA]</scope>
    <source>
        <strain evidence="3 4">NBRC 111650</strain>
    </source>
</reference>
<dbReference type="Proteomes" id="UP001204142">
    <property type="component" value="Unassembled WGS sequence"/>
</dbReference>
<sequence>MRAQICNALIGFLGLLSVNGAFAEPQTDLTYQSAFEQFDSYQPTQRRDWRTANDHVGKLGGWKYYAKEAASQGGEGSREEPSVAPETSQGVKNSRPSMKHDMSQMKGMSMEHGMGAGESPQGRQQ</sequence>
<dbReference type="EMBL" id="JANIGO010000001">
    <property type="protein sequence ID" value="MCQ8895712.1"/>
    <property type="molecule type" value="Genomic_DNA"/>
</dbReference>
<proteinExistence type="predicted"/>
<comment type="caution">
    <text evidence="3">The sequence shown here is derived from an EMBL/GenBank/DDBJ whole genome shotgun (WGS) entry which is preliminary data.</text>
</comment>
<accession>A0ABT1WDV8</accession>
<keyword evidence="4" id="KW-1185">Reference proteome</keyword>
<name>A0ABT1WDV8_9BURK</name>
<gene>
    <name evidence="3" type="ORF">NQT62_04550</name>
</gene>
<evidence type="ECO:0000256" key="2">
    <source>
        <dbReference type="SAM" id="SignalP"/>
    </source>
</evidence>
<evidence type="ECO:0000313" key="3">
    <source>
        <dbReference type="EMBL" id="MCQ8895712.1"/>
    </source>
</evidence>
<feature type="signal peptide" evidence="2">
    <location>
        <begin position="1"/>
        <end position="23"/>
    </location>
</feature>
<feature type="region of interest" description="Disordered" evidence="1">
    <location>
        <begin position="68"/>
        <end position="125"/>
    </location>
</feature>
<evidence type="ECO:0000256" key="1">
    <source>
        <dbReference type="SAM" id="MobiDB-lite"/>
    </source>
</evidence>
<feature type="chain" id="PRO_5047529535" evidence="2">
    <location>
        <begin position="24"/>
        <end position="125"/>
    </location>
</feature>
<evidence type="ECO:0000313" key="4">
    <source>
        <dbReference type="Proteomes" id="UP001204142"/>
    </source>
</evidence>